<evidence type="ECO:0000256" key="1">
    <source>
        <dbReference type="ARBA" id="ARBA00001946"/>
    </source>
</evidence>
<dbReference type="AlphaFoldDB" id="A0A1G6X5T7"/>
<comment type="cofactor">
    <cofactor evidence="1">
        <name>Mg(2+)</name>
        <dbReference type="ChEBI" id="CHEBI:18420"/>
    </cofactor>
</comment>
<dbReference type="InterPro" id="IPR023198">
    <property type="entry name" value="PGP-like_dom2"/>
</dbReference>
<keyword evidence="5" id="KW-0119">Carbohydrate metabolism</keyword>
<sequence length="217" mass="24535">MKAFIFDLNGTMINDMEYHTKAWQSLFNNELGGSFTWDEVKPQMYGKNPEVLVRMFGPDRFTLDEMNDLSYRKEEKYQQEFLPHLALLPGLIEFLEAAYQQGIPMAIGSAAIPFNIDFVLDNLNIRHYFKAIVSADDVVLSKPHPETFLKAAELLGASPLECVVFEDVPKGAEAAANAGMKAVVLTTTHNPEEFAHLPNVVHFANDFNDNYFKELIN</sequence>
<evidence type="ECO:0000256" key="2">
    <source>
        <dbReference type="ARBA" id="ARBA00006171"/>
    </source>
</evidence>
<dbReference type="SFLD" id="SFLDS00003">
    <property type="entry name" value="Haloacid_Dehalogenase"/>
    <property type="match status" value="1"/>
</dbReference>
<dbReference type="SUPFAM" id="SSF56784">
    <property type="entry name" value="HAD-like"/>
    <property type="match status" value="1"/>
</dbReference>
<dbReference type="STRING" id="1391627.SAMN05216464_102390"/>
<dbReference type="InterPro" id="IPR051600">
    <property type="entry name" value="Beta-PGM-like"/>
</dbReference>
<dbReference type="GO" id="GO:0046872">
    <property type="term" value="F:metal ion binding"/>
    <property type="evidence" value="ECO:0007669"/>
    <property type="project" value="UniProtKB-KW"/>
</dbReference>
<evidence type="ECO:0000313" key="7">
    <source>
        <dbReference type="Proteomes" id="UP000199072"/>
    </source>
</evidence>
<dbReference type="Gene3D" id="1.10.150.240">
    <property type="entry name" value="Putative phosphatase, domain 2"/>
    <property type="match status" value="1"/>
</dbReference>
<dbReference type="EMBL" id="FNAI01000002">
    <property type="protein sequence ID" value="SDD72695.1"/>
    <property type="molecule type" value="Genomic_DNA"/>
</dbReference>
<organism evidence="6 7">
    <name type="scientific">Mucilaginibacter pineti</name>
    <dbReference type="NCBI Taxonomy" id="1391627"/>
    <lineage>
        <taxon>Bacteria</taxon>
        <taxon>Pseudomonadati</taxon>
        <taxon>Bacteroidota</taxon>
        <taxon>Sphingobacteriia</taxon>
        <taxon>Sphingobacteriales</taxon>
        <taxon>Sphingobacteriaceae</taxon>
        <taxon>Mucilaginibacter</taxon>
    </lineage>
</organism>
<protein>
    <submittedName>
        <fullName evidence="6">Haloacid dehalogenase superfamily, subfamily IA, variant 3 with third motif having DD or ED/beta-phosphoglucomutase family hydrolase</fullName>
    </submittedName>
</protein>
<dbReference type="NCBIfam" id="TIGR01509">
    <property type="entry name" value="HAD-SF-IA-v3"/>
    <property type="match status" value="1"/>
</dbReference>
<dbReference type="CDD" id="cd07505">
    <property type="entry name" value="HAD_BPGM-like"/>
    <property type="match status" value="1"/>
</dbReference>
<comment type="similarity">
    <text evidence="2">Belongs to the HAD-like hydrolase superfamily. CbbY/CbbZ/Gph/YieH family.</text>
</comment>
<proteinExistence type="inferred from homology"/>
<name>A0A1G6X5T7_9SPHI</name>
<dbReference type="Pfam" id="PF00702">
    <property type="entry name" value="Hydrolase"/>
    <property type="match status" value="1"/>
</dbReference>
<keyword evidence="3" id="KW-0479">Metal-binding</keyword>
<dbReference type="PANTHER" id="PTHR46193">
    <property type="entry name" value="6-PHOSPHOGLUCONATE PHOSPHATASE"/>
    <property type="match status" value="1"/>
</dbReference>
<dbReference type="SFLD" id="SFLDG01135">
    <property type="entry name" value="C1.5.6:_HAD__Beta-PGM__Phospha"/>
    <property type="match status" value="1"/>
</dbReference>
<dbReference type="InterPro" id="IPR036412">
    <property type="entry name" value="HAD-like_sf"/>
</dbReference>
<dbReference type="Gene3D" id="3.40.50.1000">
    <property type="entry name" value="HAD superfamily/HAD-like"/>
    <property type="match status" value="1"/>
</dbReference>
<accession>A0A1G6X5T7</accession>
<dbReference type="InterPro" id="IPR006439">
    <property type="entry name" value="HAD-SF_hydro_IA"/>
</dbReference>
<gene>
    <name evidence="6" type="ORF">SAMN05216464_102390</name>
</gene>
<dbReference type="Proteomes" id="UP000199072">
    <property type="component" value="Unassembled WGS sequence"/>
</dbReference>
<keyword evidence="7" id="KW-1185">Reference proteome</keyword>
<dbReference type="PRINTS" id="PR00413">
    <property type="entry name" value="HADHALOGNASE"/>
</dbReference>
<dbReference type="OrthoDB" id="9797743at2"/>
<evidence type="ECO:0000256" key="3">
    <source>
        <dbReference type="ARBA" id="ARBA00022723"/>
    </source>
</evidence>
<keyword evidence="4" id="KW-0460">Magnesium</keyword>
<keyword evidence="6" id="KW-0378">Hydrolase</keyword>
<dbReference type="RefSeq" id="WP_091146299.1">
    <property type="nucleotide sequence ID" value="NZ_FNAI01000002.1"/>
</dbReference>
<evidence type="ECO:0000256" key="5">
    <source>
        <dbReference type="ARBA" id="ARBA00023277"/>
    </source>
</evidence>
<dbReference type="SFLD" id="SFLDG01129">
    <property type="entry name" value="C1.5:_HAD__Beta-PGM__Phosphata"/>
    <property type="match status" value="1"/>
</dbReference>
<evidence type="ECO:0000256" key="4">
    <source>
        <dbReference type="ARBA" id="ARBA00022842"/>
    </source>
</evidence>
<reference evidence="6 7" key="1">
    <citation type="submission" date="2016-10" db="EMBL/GenBank/DDBJ databases">
        <authorList>
            <person name="de Groot N.N."/>
        </authorList>
    </citation>
    <scope>NUCLEOTIDE SEQUENCE [LARGE SCALE GENOMIC DNA]</scope>
    <source>
        <strain evidence="6 7">47C3B</strain>
    </source>
</reference>
<dbReference type="GO" id="GO:0016787">
    <property type="term" value="F:hydrolase activity"/>
    <property type="evidence" value="ECO:0007669"/>
    <property type="project" value="UniProtKB-KW"/>
</dbReference>
<dbReference type="PANTHER" id="PTHR46193:SF18">
    <property type="entry name" value="HEXITOL PHOSPHATASE B"/>
    <property type="match status" value="1"/>
</dbReference>
<dbReference type="InterPro" id="IPR023214">
    <property type="entry name" value="HAD_sf"/>
</dbReference>
<evidence type="ECO:0000313" key="6">
    <source>
        <dbReference type="EMBL" id="SDD72695.1"/>
    </source>
</evidence>